<dbReference type="Pfam" id="PF18962">
    <property type="entry name" value="Por_Secre_tail"/>
    <property type="match status" value="1"/>
</dbReference>
<dbReference type="RefSeq" id="WP_235295216.1">
    <property type="nucleotide sequence ID" value="NZ_BSOH01000021.1"/>
</dbReference>
<evidence type="ECO:0000313" key="3">
    <source>
        <dbReference type="EMBL" id="GLR18486.1"/>
    </source>
</evidence>
<feature type="domain" description="Secretion system C-terminal sorting" evidence="2">
    <location>
        <begin position="381"/>
        <end position="452"/>
    </location>
</feature>
<accession>A0AA37STE9</accession>
<comment type="caution">
    <text evidence="3">The sequence shown here is derived from an EMBL/GenBank/DDBJ whole genome shotgun (WGS) entry which is preliminary data.</text>
</comment>
<dbReference type="SUPFAM" id="SSF69318">
    <property type="entry name" value="Integrin alpha N-terminal domain"/>
    <property type="match status" value="1"/>
</dbReference>
<dbReference type="InterPro" id="IPR026444">
    <property type="entry name" value="Secre_tail"/>
</dbReference>
<dbReference type="InterPro" id="IPR028994">
    <property type="entry name" value="Integrin_alpha_N"/>
</dbReference>
<dbReference type="NCBIfam" id="TIGR04183">
    <property type="entry name" value="Por_Secre_tail"/>
    <property type="match status" value="1"/>
</dbReference>
<organism evidence="3 4">
    <name type="scientific">Portibacter lacus</name>
    <dbReference type="NCBI Taxonomy" id="1099794"/>
    <lineage>
        <taxon>Bacteria</taxon>
        <taxon>Pseudomonadati</taxon>
        <taxon>Bacteroidota</taxon>
        <taxon>Saprospiria</taxon>
        <taxon>Saprospirales</taxon>
        <taxon>Haliscomenobacteraceae</taxon>
        <taxon>Portibacter</taxon>
    </lineage>
</organism>
<keyword evidence="1" id="KW-0732">Signal</keyword>
<gene>
    <name evidence="3" type="ORF">GCM10007940_31020</name>
</gene>
<dbReference type="Gene3D" id="2.130.10.130">
    <property type="entry name" value="Integrin alpha, N-terminal"/>
    <property type="match status" value="1"/>
</dbReference>
<reference evidence="3" key="1">
    <citation type="journal article" date="2014" name="Int. J. Syst. Evol. Microbiol.">
        <title>Complete genome sequence of Corynebacterium casei LMG S-19264T (=DSM 44701T), isolated from a smear-ripened cheese.</title>
        <authorList>
            <consortium name="US DOE Joint Genome Institute (JGI-PGF)"/>
            <person name="Walter F."/>
            <person name="Albersmeier A."/>
            <person name="Kalinowski J."/>
            <person name="Ruckert C."/>
        </authorList>
    </citation>
    <scope>NUCLEOTIDE SEQUENCE</scope>
    <source>
        <strain evidence="3">NBRC 108769</strain>
    </source>
</reference>
<sequence length="454" mass="50216">MNNIISAYLIFLLAVISTFSLNGQDFEVDSYMDGGLSTFEEVDFNEDGKPDLIGYHYKAVEPIDLEVLINVSDTTIKFDVVRIASSELFRGSPAIGDLDGDGDFDIAVSLDLSNSIMILRNNGDNTFTQEEPGLSGANQLKFLDLEGDGDMDLIGFVYNTNAVSTFVNDGSGTLSAGPIMQHVNDISSVDYGDIDNDGDQDIALAIDKFSGETVAIYLNDSLNNFTKLSSFDINALNSAVQVKMIDINKDGKMDVLGLNDKRLTAFIQNDVFGFVSRDLVDPNNEGDLSQFEIADFDGNGTLDVVIGDYTENMRWYKNQGLVFTQHEVSGMRPIYELISADFDQDGDVDFIASNGDFRAFRNEIEQMPSSISTHHIVELSIHPNPVQDFLNLHWDEIGNSKVVIYSNTGSKVLEKEIKNGANKINVTSLEKGFYLLSLHNNQDQVLTQKKFIKI</sequence>
<dbReference type="PANTHER" id="PTHR46580:SF4">
    <property type="entry name" value="ATP_GTP-BINDING PROTEIN"/>
    <property type="match status" value="1"/>
</dbReference>
<evidence type="ECO:0000256" key="1">
    <source>
        <dbReference type="ARBA" id="ARBA00022729"/>
    </source>
</evidence>
<dbReference type="AlphaFoldDB" id="A0AA37STE9"/>
<keyword evidence="4" id="KW-1185">Reference proteome</keyword>
<dbReference type="EMBL" id="BSOH01000021">
    <property type="protein sequence ID" value="GLR18486.1"/>
    <property type="molecule type" value="Genomic_DNA"/>
</dbReference>
<dbReference type="PANTHER" id="PTHR46580">
    <property type="entry name" value="SENSOR KINASE-RELATED"/>
    <property type="match status" value="1"/>
</dbReference>
<dbReference type="Pfam" id="PF13517">
    <property type="entry name" value="FG-GAP_3"/>
    <property type="match status" value="3"/>
</dbReference>
<evidence type="ECO:0000313" key="4">
    <source>
        <dbReference type="Proteomes" id="UP001156666"/>
    </source>
</evidence>
<protein>
    <recommendedName>
        <fullName evidence="2">Secretion system C-terminal sorting domain-containing protein</fullName>
    </recommendedName>
</protein>
<dbReference type="Proteomes" id="UP001156666">
    <property type="component" value="Unassembled WGS sequence"/>
</dbReference>
<dbReference type="InterPro" id="IPR013517">
    <property type="entry name" value="FG-GAP"/>
</dbReference>
<reference evidence="3" key="2">
    <citation type="submission" date="2023-01" db="EMBL/GenBank/DDBJ databases">
        <title>Draft genome sequence of Portibacter lacus strain NBRC 108769.</title>
        <authorList>
            <person name="Sun Q."/>
            <person name="Mori K."/>
        </authorList>
    </citation>
    <scope>NUCLEOTIDE SEQUENCE</scope>
    <source>
        <strain evidence="3">NBRC 108769</strain>
    </source>
</reference>
<proteinExistence type="predicted"/>
<name>A0AA37STE9_9BACT</name>
<evidence type="ECO:0000259" key="2">
    <source>
        <dbReference type="Pfam" id="PF18962"/>
    </source>
</evidence>